<dbReference type="AlphaFoldDB" id="A0A7U3YPX2"/>
<evidence type="ECO:0008006" key="3">
    <source>
        <dbReference type="Google" id="ProtNLM"/>
    </source>
</evidence>
<evidence type="ECO:0000313" key="1">
    <source>
        <dbReference type="EMBL" id="ADW19238.1"/>
    </source>
</evidence>
<dbReference type="EMBL" id="CP002364">
    <property type="protein sequence ID" value="ADW19238.1"/>
    <property type="molecule type" value="Genomic_DNA"/>
</dbReference>
<dbReference type="Proteomes" id="UP000006365">
    <property type="component" value="Chromosome"/>
</dbReference>
<gene>
    <name evidence="1" type="ordered locus">Despr_3105</name>
</gene>
<reference evidence="1 2" key="1">
    <citation type="journal article" date="2011" name="Stand. Genomic Sci.">
        <title>Complete genome sequence of Desulfobulbus propionicus type strain (1pr3).</title>
        <authorList>
            <person name="Pagani I."/>
            <person name="Lapidus A."/>
            <person name="Nolan M."/>
            <person name="Lucas S."/>
            <person name="Hammon N."/>
            <person name="Deshpande S."/>
            <person name="Cheng J.F."/>
            <person name="Chertkov O."/>
            <person name="Davenport K."/>
            <person name="Tapia R."/>
            <person name="Han C."/>
            <person name="Goodwin L."/>
            <person name="Pitluck S."/>
            <person name="Liolios K."/>
            <person name="Mavromatis K."/>
            <person name="Ivanova N."/>
            <person name="Mikhailova N."/>
            <person name="Pati A."/>
            <person name="Chen A."/>
            <person name="Palaniappan K."/>
            <person name="Land M."/>
            <person name="Hauser L."/>
            <person name="Chang Y.J."/>
            <person name="Jeffries C.D."/>
            <person name="Detter J.C."/>
            <person name="Brambilla E."/>
            <person name="Kannan K.P."/>
            <person name="Djao O.D."/>
            <person name="Rohde M."/>
            <person name="Pukall R."/>
            <person name="Spring S."/>
            <person name="Goker M."/>
            <person name="Sikorski J."/>
            <person name="Woyke T."/>
            <person name="Bristow J."/>
            <person name="Eisen J.A."/>
            <person name="Markowitz V."/>
            <person name="Hugenholtz P."/>
            <person name="Kyrpides N.C."/>
            <person name="Klenk H.P."/>
        </authorList>
    </citation>
    <scope>NUCLEOTIDE SEQUENCE [LARGE SCALE GENOMIC DNA]</scope>
    <source>
        <strain evidence="2">ATCC 33891 / DSM 2032 / 1pr3</strain>
    </source>
</reference>
<dbReference type="PANTHER" id="PTHR35336">
    <property type="entry name" value="ADENOSYLCOBINAMIDE AMIDOHYDROLASE"/>
    <property type="match status" value="1"/>
</dbReference>
<dbReference type="KEGG" id="dpr:Despr_3105"/>
<name>A0A7U3YPX2_DESPD</name>
<dbReference type="Pfam" id="PF01955">
    <property type="entry name" value="CbiZ"/>
    <property type="match status" value="1"/>
</dbReference>
<dbReference type="RefSeq" id="WP_015725763.1">
    <property type="nucleotide sequence ID" value="NC_014972.1"/>
</dbReference>
<organism evidence="1 2">
    <name type="scientific">Desulfobulbus propionicus (strain ATCC 33891 / DSM 2032 / VKM B-1956 / 1pr3)</name>
    <dbReference type="NCBI Taxonomy" id="577650"/>
    <lineage>
        <taxon>Bacteria</taxon>
        <taxon>Pseudomonadati</taxon>
        <taxon>Thermodesulfobacteriota</taxon>
        <taxon>Desulfobulbia</taxon>
        <taxon>Desulfobulbales</taxon>
        <taxon>Desulfobulbaceae</taxon>
        <taxon>Desulfobulbus</taxon>
    </lineage>
</organism>
<accession>A0A7U3YPX2</accession>
<sequence length="407" mass="43940">MLIDTFYNGVELHREEKIIYARFLKPHSVLSTCRVAGGLRTDLTCLYNHQSCEPAGHCHRLPSMAYRDPLAYRRSICERHNLEAEACATLGTAANMHHACIAVQQFRDLTVAAVCTGGVEGNAGRVGDPASVVETAEGFERLPPAETIPGPGTINTLLFISQPLIPGALTRCIMTATEAKTAVLQELAVNSRYSDGLATGTGTDQIAVAAMEGNGPLLTSAGKHAKLGELIGRAVFEAIKGTLARQNNLTPAGQCSLKIHLERFGINRAGLADEICAFLDQDQADLLRANFLAFEHDPLTVAAVAALMHLRDKIAWGVLPRTCWSEIMAAYAAQTACAVSGDYCRLDHYRQTLAPTCRQTDNQAFLHLTCRALALGFAEKWRSMETLGSAGATPACTMRDQEETTMP</sequence>
<dbReference type="InterPro" id="IPR002808">
    <property type="entry name" value="AdoCbi_amidolase"/>
</dbReference>
<keyword evidence="2" id="KW-1185">Reference proteome</keyword>
<protein>
    <recommendedName>
        <fullName evidence="3">Adenosylcobinamide amidohydrolase</fullName>
    </recommendedName>
</protein>
<proteinExistence type="predicted"/>
<evidence type="ECO:0000313" key="2">
    <source>
        <dbReference type="Proteomes" id="UP000006365"/>
    </source>
</evidence>
<dbReference type="PANTHER" id="PTHR35336:SF5">
    <property type="entry name" value="ADENOSYLCOBINAMIDE AMIDOHYDROLASE"/>
    <property type="match status" value="1"/>
</dbReference>
<dbReference type="InterPro" id="IPR052209">
    <property type="entry name" value="CbiZ"/>
</dbReference>